<gene>
    <name evidence="1" type="ORF">BSO21_04065</name>
</gene>
<accession>A0ABX3GZ65</accession>
<dbReference type="Proteomes" id="UP000187158">
    <property type="component" value="Unassembled WGS sequence"/>
</dbReference>
<sequence length="63" mass="6849">MQIGQTVEIVYLDKVGKITQRKIKIKGMKDGKICATCLNTGVPRVFLAESILAWQASDKGAIA</sequence>
<proteinExistence type="predicted"/>
<comment type="caution">
    <text evidence="1">The sequence shown here is derived from an EMBL/GenBank/DDBJ whole genome shotgun (WGS) entry which is preliminary data.</text>
</comment>
<organism evidence="1 2">
    <name type="scientific">Paenibacillus odorifer</name>
    <dbReference type="NCBI Taxonomy" id="189426"/>
    <lineage>
        <taxon>Bacteria</taxon>
        <taxon>Bacillati</taxon>
        <taxon>Bacillota</taxon>
        <taxon>Bacilli</taxon>
        <taxon>Bacillales</taxon>
        <taxon>Paenibacillaceae</taxon>
        <taxon>Paenibacillus</taxon>
    </lineage>
</organism>
<evidence type="ECO:0008006" key="3">
    <source>
        <dbReference type="Google" id="ProtNLM"/>
    </source>
</evidence>
<dbReference type="RefSeq" id="WP_076218009.1">
    <property type="nucleotide sequence ID" value="NZ_MPVP01000012.1"/>
</dbReference>
<reference evidence="1 2" key="1">
    <citation type="submission" date="2016-11" db="EMBL/GenBank/DDBJ databases">
        <title>Paenibacillus species isolates.</title>
        <authorList>
            <person name="Beno S.M."/>
        </authorList>
    </citation>
    <scope>NUCLEOTIDE SEQUENCE [LARGE SCALE GENOMIC DNA]</scope>
    <source>
        <strain evidence="1 2">FSL H7-0433</strain>
    </source>
</reference>
<evidence type="ECO:0000313" key="1">
    <source>
        <dbReference type="EMBL" id="OMD38518.1"/>
    </source>
</evidence>
<dbReference type="EMBL" id="MPVP01000012">
    <property type="protein sequence ID" value="OMD38518.1"/>
    <property type="molecule type" value="Genomic_DNA"/>
</dbReference>
<keyword evidence="2" id="KW-1185">Reference proteome</keyword>
<protein>
    <recommendedName>
        <fullName evidence="3">Transcriptional regulator</fullName>
    </recommendedName>
</protein>
<name>A0ABX3GZ65_9BACL</name>
<evidence type="ECO:0000313" key="2">
    <source>
        <dbReference type="Proteomes" id="UP000187158"/>
    </source>
</evidence>